<evidence type="ECO:0000313" key="2">
    <source>
        <dbReference type="EMBL" id="PWN56156.1"/>
    </source>
</evidence>
<reference evidence="2 3" key="1">
    <citation type="submission" date="2018-05" db="EMBL/GenBank/DDBJ databases">
        <title>Abyssibacter profundi OUC007T gen. nov., sp. nov, a marine bacterium isolated from seawater of the Mariana Trench.</title>
        <authorList>
            <person name="Zhou S."/>
        </authorList>
    </citation>
    <scope>NUCLEOTIDE SEQUENCE [LARGE SCALE GENOMIC DNA]</scope>
    <source>
        <strain evidence="2 3">OUC007</strain>
    </source>
</reference>
<keyword evidence="3" id="KW-1185">Reference proteome</keyword>
<dbReference type="OrthoDB" id="9780267at2"/>
<accession>A0A363UL55</accession>
<sequence length="215" mass="23737">MRRLLQRWLLAGVVIWLPIVATILAVRFLVDLLDQTIAWMPAAWQPERWLGFELPGLGLLFSLIIVLATGALAANWVGLKLLGVGESVVDRLPLIRSIYKSMKRVAETVFSDKGNAFREVLMLEYPRKGLWTLGFRTGQAPSEINRHTGRRMATVYVPTTPNPTSGFVVMADEDELVPLDMPVEAALQLIISMGALRPEGAEPAPVRIDAATPGR</sequence>
<feature type="transmembrane region" description="Helical" evidence="1">
    <location>
        <begin position="7"/>
        <end position="30"/>
    </location>
</feature>
<comment type="caution">
    <text evidence="2">The sequence shown here is derived from an EMBL/GenBank/DDBJ whole genome shotgun (WGS) entry which is preliminary data.</text>
</comment>
<dbReference type="RefSeq" id="WP_109719927.1">
    <property type="nucleotide sequence ID" value="NZ_QEQK01000006.1"/>
</dbReference>
<proteinExistence type="predicted"/>
<feature type="transmembrane region" description="Helical" evidence="1">
    <location>
        <begin position="57"/>
        <end position="77"/>
    </location>
</feature>
<dbReference type="PANTHER" id="PTHR31876:SF26">
    <property type="entry name" value="PROTEIN LIKE COV 2"/>
    <property type="match status" value="1"/>
</dbReference>
<keyword evidence="1" id="KW-0472">Membrane</keyword>
<gene>
    <name evidence="2" type="ORF">DEH80_07735</name>
</gene>
<dbReference type="AlphaFoldDB" id="A0A363UL55"/>
<keyword evidence="1" id="KW-1133">Transmembrane helix</keyword>
<protein>
    <recommendedName>
        <fullName evidence="4">DUF502 domain-containing protein</fullName>
    </recommendedName>
</protein>
<evidence type="ECO:0008006" key="4">
    <source>
        <dbReference type="Google" id="ProtNLM"/>
    </source>
</evidence>
<dbReference type="PANTHER" id="PTHR31876">
    <property type="entry name" value="COV-LIKE PROTEIN 1"/>
    <property type="match status" value="1"/>
</dbReference>
<evidence type="ECO:0000256" key="1">
    <source>
        <dbReference type="SAM" id="Phobius"/>
    </source>
</evidence>
<dbReference type="Pfam" id="PF04367">
    <property type="entry name" value="DUF502"/>
    <property type="match status" value="1"/>
</dbReference>
<dbReference type="InterPro" id="IPR007462">
    <property type="entry name" value="COV1-like"/>
</dbReference>
<name>A0A363UL55_9GAMM</name>
<organism evidence="2 3">
    <name type="scientific">Abyssibacter profundi</name>
    <dbReference type="NCBI Taxonomy" id="2182787"/>
    <lineage>
        <taxon>Bacteria</taxon>
        <taxon>Pseudomonadati</taxon>
        <taxon>Pseudomonadota</taxon>
        <taxon>Gammaproteobacteria</taxon>
        <taxon>Chromatiales</taxon>
        <taxon>Oceanococcaceae</taxon>
        <taxon>Abyssibacter</taxon>
    </lineage>
</organism>
<keyword evidence="1" id="KW-0812">Transmembrane</keyword>
<dbReference type="EMBL" id="QEQK01000006">
    <property type="protein sequence ID" value="PWN56156.1"/>
    <property type="molecule type" value="Genomic_DNA"/>
</dbReference>
<evidence type="ECO:0000313" key="3">
    <source>
        <dbReference type="Proteomes" id="UP000251800"/>
    </source>
</evidence>
<dbReference type="Proteomes" id="UP000251800">
    <property type="component" value="Unassembled WGS sequence"/>
</dbReference>